<dbReference type="Proteomes" id="UP000543642">
    <property type="component" value="Unassembled WGS sequence"/>
</dbReference>
<proteinExistence type="predicted"/>
<comment type="caution">
    <text evidence="1">The sequence shown here is derived from an EMBL/GenBank/DDBJ whole genome shotgun (WGS) entry which is preliminary data.</text>
</comment>
<reference evidence="1 2" key="1">
    <citation type="submission" date="2020-08" db="EMBL/GenBank/DDBJ databases">
        <title>Genomic Encyclopedia of Type Strains, Phase IV (KMG-IV): sequencing the most valuable type-strain genomes for metagenomic binning, comparative biology and taxonomic classification.</title>
        <authorList>
            <person name="Goeker M."/>
        </authorList>
    </citation>
    <scope>NUCLEOTIDE SEQUENCE [LARGE SCALE GENOMIC DNA]</scope>
    <source>
        <strain evidence="1 2">DSM 106146</strain>
    </source>
</reference>
<protein>
    <recommendedName>
        <fullName evidence="3">Chorion class high-cysteine HCB protein 13</fullName>
    </recommendedName>
</protein>
<sequence>MSNCCWIILLLLLCGGNNGCGCSNSRSSRSGCGCQSSGYMPNCGCHTNNCDC</sequence>
<accession>A0A7W8M696</accession>
<dbReference type="AlphaFoldDB" id="A0A7W8M696"/>
<evidence type="ECO:0000313" key="1">
    <source>
        <dbReference type="EMBL" id="MBB5265357.1"/>
    </source>
</evidence>
<keyword evidence="2" id="KW-1185">Reference proteome</keyword>
<organism evidence="1 2">
    <name type="scientific">Catenibacillus scindens</name>
    <dbReference type="NCBI Taxonomy" id="673271"/>
    <lineage>
        <taxon>Bacteria</taxon>
        <taxon>Bacillati</taxon>
        <taxon>Bacillota</taxon>
        <taxon>Clostridia</taxon>
        <taxon>Lachnospirales</taxon>
        <taxon>Lachnospiraceae</taxon>
        <taxon>Catenibacillus</taxon>
    </lineage>
</organism>
<dbReference type="EMBL" id="JACHFW010000010">
    <property type="protein sequence ID" value="MBB5265357.1"/>
    <property type="molecule type" value="Genomic_DNA"/>
</dbReference>
<name>A0A7W8M696_9FIRM</name>
<dbReference type="RefSeq" id="WP_183775222.1">
    <property type="nucleotide sequence ID" value="NZ_CAWVEG010000177.1"/>
</dbReference>
<gene>
    <name evidence="1" type="ORF">HNP82_002500</name>
</gene>
<evidence type="ECO:0000313" key="2">
    <source>
        <dbReference type="Proteomes" id="UP000543642"/>
    </source>
</evidence>
<evidence type="ECO:0008006" key="3">
    <source>
        <dbReference type="Google" id="ProtNLM"/>
    </source>
</evidence>